<gene>
    <name evidence="1" type="ORF">BLA60_01110</name>
</gene>
<protein>
    <submittedName>
        <fullName evidence="1">Uncharacterized protein</fullName>
    </submittedName>
</protein>
<evidence type="ECO:0000313" key="2">
    <source>
        <dbReference type="Proteomes" id="UP000185696"/>
    </source>
</evidence>
<proteinExistence type="predicted"/>
<dbReference type="AlphaFoldDB" id="A0A7Z0WTV8"/>
<accession>A0A7Z0WTV8</accession>
<evidence type="ECO:0000313" key="1">
    <source>
        <dbReference type="EMBL" id="OLF14479.1"/>
    </source>
</evidence>
<sequence>MVADSDTIGQSLVEMDGHPGHQLLRGAALTGLTERRWAETAAAMAALWDQFGTYKGLIDKAREIRGRRSRPNDDDLAELHTLLTGSVVSLKPEHIPLEQRGLTGPAVIVERITMDELLARMKQSFAKVIEVLSTAESTWSATIGRLDPLTDQLRSVSILVESVAAGDGATTGQLDRIRAGLDDARERVVTDPLSVAATDPLAGIESELAALRERLAETATVRDTFDARLGALDQVCADIEAAEATARQTWTAVVDKIANPGLAEPTSEGSTRLHAELRALAARRDTGRWAELAATADRLDRLAAATLDAVRRSVRTIGGLLDRRAELRGRLEAFQVKAARLGHAEDLALQELHTTAHKLLFTAPCDLPAATRALNRYQQALQDRERPPEEATR</sequence>
<comment type="caution">
    <text evidence="1">The sequence shown here is derived from an EMBL/GenBank/DDBJ whole genome shotgun (WGS) entry which is preliminary data.</text>
</comment>
<keyword evidence="2" id="KW-1185">Reference proteome</keyword>
<dbReference type="Proteomes" id="UP000185696">
    <property type="component" value="Unassembled WGS sequence"/>
</dbReference>
<reference evidence="1 2" key="1">
    <citation type="submission" date="2016-12" db="EMBL/GenBank/DDBJ databases">
        <title>The draft genome sequence of Actinophytocola xinjiangensis.</title>
        <authorList>
            <person name="Wang W."/>
            <person name="Yuan L."/>
        </authorList>
    </citation>
    <scope>NUCLEOTIDE SEQUENCE [LARGE SCALE GENOMIC DNA]</scope>
    <source>
        <strain evidence="1 2">CGMCC 4.4663</strain>
    </source>
</reference>
<dbReference type="EMBL" id="MSIF01000001">
    <property type="protein sequence ID" value="OLF14479.1"/>
    <property type="molecule type" value="Genomic_DNA"/>
</dbReference>
<name>A0A7Z0WTV8_9PSEU</name>
<organism evidence="1 2">
    <name type="scientific">Actinophytocola xinjiangensis</name>
    <dbReference type="NCBI Taxonomy" id="485602"/>
    <lineage>
        <taxon>Bacteria</taxon>
        <taxon>Bacillati</taxon>
        <taxon>Actinomycetota</taxon>
        <taxon>Actinomycetes</taxon>
        <taxon>Pseudonocardiales</taxon>
        <taxon>Pseudonocardiaceae</taxon>
    </lineage>
</organism>